<proteinExistence type="predicted"/>
<protein>
    <submittedName>
        <fullName evidence="1">Uncharacterized protein</fullName>
    </submittedName>
</protein>
<dbReference type="Proteomes" id="UP000784294">
    <property type="component" value="Unassembled WGS sequence"/>
</dbReference>
<accession>A0A448X377</accession>
<keyword evidence="2" id="KW-1185">Reference proteome</keyword>
<reference evidence="1" key="1">
    <citation type="submission" date="2018-11" db="EMBL/GenBank/DDBJ databases">
        <authorList>
            <consortium name="Pathogen Informatics"/>
        </authorList>
    </citation>
    <scope>NUCLEOTIDE SEQUENCE</scope>
</reference>
<comment type="caution">
    <text evidence="1">The sequence shown here is derived from an EMBL/GenBank/DDBJ whole genome shotgun (WGS) entry which is preliminary data.</text>
</comment>
<sequence>MVQIPESHEKGERAKQPLTAIAAKKELFTKCKQTMETDPKEDCQKVAINAPTHQVDLIILAFRMPNGQRIELACRREETLSSVLRRLFSMDSSVSTSQMIGPTSIVSSMESDDRNSSVTDTNSVAYSAIINKNGEGPEADTVLLQQYICLVSASSLSCPKAPDTSTRDSKSKGSELQGTTAYGLVAINDVELSLAELCIQDRSLLLLKTKEAD</sequence>
<evidence type="ECO:0000313" key="1">
    <source>
        <dbReference type="EMBL" id="VEL26632.1"/>
    </source>
</evidence>
<evidence type="ECO:0000313" key="2">
    <source>
        <dbReference type="Proteomes" id="UP000784294"/>
    </source>
</evidence>
<name>A0A448X377_9PLAT</name>
<gene>
    <name evidence="1" type="ORF">PXEA_LOCUS20072</name>
</gene>
<dbReference type="EMBL" id="CAAALY010081643">
    <property type="protein sequence ID" value="VEL26632.1"/>
    <property type="molecule type" value="Genomic_DNA"/>
</dbReference>
<dbReference type="AlphaFoldDB" id="A0A448X377"/>
<organism evidence="1 2">
    <name type="scientific">Protopolystoma xenopodis</name>
    <dbReference type="NCBI Taxonomy" id="117903"/>
    <lineage>
        <taxon>Eukaryota</taxon>
        <taxon>Metazoa</taxon>
        <taxon>Spiralia</taxon>
        <taxon>Lophotrochozoa</taxon>
        <taxon>Platyhelminthes</taxon>
        <taxon>Monogenea</taxon>
        <taxon>Polyopisthocotylea</taxon>
        <taxon>Polystomatidea</taxon>
        <taxon>Polystomatidae</taxon>
        <taxon>Protopolystoma</taxon>
    </lineage>
</organism>